<dbReference type="RefSeq" id="WP_140742605.1">
    <property type="nucleotide sequence ID" value="NZ_RCZM01000005.1"/>
</dbReference>
<name>A0A502CTF2_9MICO</name>
<accession>A0A502CTF2</accession>
<keyword evidence="3" id="KW-1185">Reference proteome</keyword>
<dbReference type="PANTHER" id="PTHR37507:SF2">
    <property type="entry name" value="SPORULATION PROTEIN YDCC"/>
    <property type="match status" value="1"/>
</dbReference>
<reference evidence="2 3" key="1">
    <citation type="journal article" date="2019" name="Environ. Microbiol.">
        <title>Species interactions and distinct microbial communities in high Arctic permafrost affected cryosols are associated with the CH4 and CO2 gas fluxes.</title>
        <authorList>
            <person name="Altshuler I."/>
            <person name="Hamel J."/>
            <person name="Turney S."/>
            <person name="Magnuson E."/>
            <person name="Levesque R."/>
            <person name="Greer C."/>
            <person name="Whyte L.G."/>
        </authorList>
    </citation>
    <scope>NUCLEOTIDE SEQUENCE [LARGE SCALE GENOMIC DNA]</scope>
    <source>
        <strain evidence="2 3">S9.3A</strain>
    </source>
</reference>
<proteinExistence type="predicted"/>
<evidence type="ECO:0008006" key="4">
    <source>
        <dbReference type="Google" id="ProtNLM"/>
    </source>
</evidence>
<dbReference type="InterPro" id="IPR052944">
    <property type="entry name" value="Sporulation_related"/>
</dbReference>
<comment type="caution">
    <text evidence="2">The sequence shown here is derived from an EMBL/GenBank/DDBJ whole genome shotgun (WGS) entry which is preliminary data.</text>
</comment>
<dbReference type="Gene3D" id="2.50.20.10">
    <property type="entry name" value="Lipoprotein localisation LolA/LolB/LppX"/>
    <property type="match status" value="1"/>
</dbReference>
<protein>
    <recommendedName>
        <fullName evidence="4">Outer membrane lipoprotein-sorting protein</fullName>
    </recommendedName>
</protein>
<dbReference type="Proteomes" id="UP000317722">
    <property type="component" value="Unassembled WGS sequence"/>
</dbReference>
<dbReference type="OrthoDB" id="4822274at2"/>
<organism evidence="2 3">
    <name type="scientific">Pedococcus bigeumensis</name>
    <dbReference type="NCBI Taxonomy" id="433644"/>
    <lineage>
        <taxon>Bacteria</taxon>
        <taxon>Bacillati</taxon>
        <taxon>Actinomycetota</taxon>
        <taxon>Actinomycetes</taxon>
        <taxon>Micrococcales</taxon>
        <taxon>Intrasporangiaceae</taxon>
        <taxon>Pedococcus</taxon>
    </lineage>
</organism>
<evidence type="ECO:0000256" key="1">
    <source>
        <dbReference type="SAM" id="MobiDB-lite"/>
    </source>
</evidence>
<dbReference type="AlphaFoldDB" id="A0A502CTF2"/>
<gene>
    <name evidence="2" type="ORF">EAH86_16330</name>
</gene>
<dbReference type="SUPFAM" id="SSF89392">
    <property type="entry name" value="Prokaryotic lipoproteins and lipoprotein localization factors"/>
    <property type="match status" value="1"/>
</dbReference>
<evidence type="ECO:0000313" key="3">
    <source>
        <dbReference type="Proteomes" id="UP000317722"/>
    </source>
</evidence>
<feature type="region of interest" description="Disordered" evidence="1">
    <location>
        <begin position="256"/>
        <end position="300"/>
    </location>
</feature>
<dbReference type="EMBL" id="RCZM01000005">
    <property type="protein sequence ID" value="TPG15086.1"/>
    <property type="molecule type" value="Genomic_DNA"/>
</dbReference>
<sequence>MSLFTDHPRTRWAAPAAAVAVIGAVALTANHVASADPSLPSRSAAQLLVDVQQANLKGLSGTVVQTSNLGLPDINLGGSTQGGSSSLTSLVSGTHTWRVWLAGPQQQRLALVGSLGESDVIRNGRDLWVWSSKDKTATHTMLPAEGAKPGAASTTPGQLPKTPQEAAQLALSAIEPTTSVETSGASVVAGQQSYDLVLKPKDTASLVASVRISLDTVHHVPLRVQVFSTKTANPAFEVGFTHVDFAKPAARQFAFNAPPGTKVTQSTLGSDVGGTNGTASRAPGTASEAKPGSAPADTEPKVVGAGWTAVAVANLPKDTAGATKSGAPGGTASEVTGQLQRVLGLLPKATGSWGTGRVLEGTLFTVVITDDGRVAIGAVGPERVYAALASK</sequence>
<dbReference type="PANTHER" id="PTHR37507">
    <property type="entry name" value="SPORULATION PROTEIN YDCC"/>
    <property type="match status" value="1"/>
</dbReference>
<evidence type="ECO:0000313" key="2">
    <source>
        <dbReference type="EMBL" id="TPG15086.1"/>
    </source>
</evidence>
<dbReference type="InterPro" id="IPR029046">
    <property type="entry name" value="LolA/LolB/LppX"/>
</dbReference>